<dbReference type="CDD" id="cd00438">
    <property type="entry name" value="cupin_RmlC"/>
    <property type="match status" value="1"/>
</dbReference>
<dbReference type="NCBIfam" id="TIGR01221">
    <property type="entry name" value="rmlC"/>
    <property type="match status" value="1"/>
</dbReference>
<keyword evidence="7" id="KW-0413">Isomerase</keyword>
<accession>A0A1E5C797</accession>
<evidence type="ECO:0000256" key="3">
    <source>
        <dbReference type="ARBA" id="ARBA00012098"/>
    </source>
</evidence>
<name>A0A1E5C797_9GAMM</name>
<dbReference type="GO" id="GO:0005829">
    <property type="term" value="C:cytosol"/>
    <property type="evidence" value="ECO:0007669"/>
    <property type="project" value="TreeGrafter"/>
</dbReference>
<keyword evidence="9" id="KW-1185">Reference proteome</keyword>
<dbReference type="RefSeq" id="WP_016959527.1">
    <property type="nucleotide sequence ID" value="NZ_AJWN02000049.1"/>
</dbReference>
<evidence type="ECO:0000256" key="2">
    <source>
        <dbReference type="ARBA" id="ARBA00001997"/>
    </source>
</evidence>
<evidence type="ECO:0000256" key="5">
    <source>
        <dbReference type="PIRSR" id="PIRSR600888-1"/>
    </source>
</evidence>
<dbReference type="GO" id="GO:0000271">
    <property type="term" value="P:polysaccharide biosynthetic process"/>
    <property type="evidence" value="ECO:0007669"/>
    <property type="project" value="TreeGrafter"/>
</dbReference>
<feature type="active site" description="Proton donor" evidence="5">
    <location>
        <position position="130"/>
    </location>
</feature>
<comment type="catalytic activity">
    <reaction evidence="1 7">
        <text>dTDP-4-dehydro-6-deoxy-alpha-D-glucose = dTDP-4-dehydro-beta-L-rhamnose</text>
        <dbReference type="Rhea" id="RHEA:16969"/>
        <dbReference type="ChEBI" id="CHEBI:57649"/>
        <dbReference type="ChEBI" id="CHEBI:62830"/>
        <dbReference type="EC" id="5.1.3.13"/>
    </reaction>
</comment>
<dbReference type="InterPro" id="IPR000888">
    <property type="entry name" value="RmlC-like"/>
</dbReference>
<dbReference type="InterPro" id="IPR014710">
    <property type="entry name" value="RmlC-like_jellyroll"/>
</dbReference>
<sequence length="182" mass="20690">MKFIETAIADVKIIEPTVFGDERGFFMETFRTTLFNENCGQREFVQENHSKSKKGILRGLHYQTENTQGKLVRVVSGEVFDVAVDMRKSSPTFGQWVGVFLSAENKRQLWVPEGFAHGFYVTSDEAEFVYKCTDYYNPNVEISIKWDDPSIGIEWPITDGESPSLSAKDEAGLYFADAPTFE</sequence>
<dbReference type="UniPathway" id="UPA00124"/>
<evidence type="ECO:0000256" key="6">
    <source>
        <dbReference type="PIRSR" id="PIRSR600888-3"/>
    </source>
</evidence>
<dbReference type="GO" id="GO:0008830">
    <property type="term" value="F:dTDP-4-dehydrorhamnose 3,5-epimerase activity"/>
    <property type="evidence" value="ECO:0007669"/>
    <property type="project" value="UniProtKB-UniRule"/>
</dbReference>
<gene>
    <name evidence="8" type="ORF">A1OK_09745</name>
</gene>
<evidence type="ECO:0000313" key="9">
    <source>
        <dbReference type="Proteomes" id="UP000095039"/>
    </source>
</evidence>
<feature type="active site" description="Proton acceptor" evidence="5">
    <location>
        <position position="61"/>
    </location>
</feature>
<evidence type="ECO:0000256" key="1">
    <source>
        <dbReference type="ARBA" id="ARBA00001298"/>
    </source>
</evidence>
<dbReference type="EMBL" id="AJWN02000049">
    <property type="protein sequence ID" value="OEE61356.1"/>
    <property type="molecule type" value="Genomic_DNA"/>
</dbReference>
<dbReference type="Proteomes" id="UP000095039">
    <property type="component" value="Unassembled WGS sequence"/>
</dbReference>
<comment type="similarity">
    <text evidence="7">Belongs to the dTDP-4-dehydrorhamnose 3,5-epimerase family.</text>
</comment>
<organism evidence="8 9">
    <name type="scientific">Enterovibrio norvegicus FF-454</name>
    <dbReference type="NCBI Taxonomy" id="1185651"/>
    <lineage>
        <taxon>Bacteria</taxon>
        <taxon>Pseudomonadati</taxon>
        <taxon>Pseudomonadota</taxon>
        <taxon>Gammaproteobacteria</taxon>
        <taxon>Vibrionales</taxon>
        <taxon>Vibrionaceae</taxon>
        <taxon>Enterovibrio</taxon>
    </lineage>
</organism>
<comment type="caution">
    <text evidence="8">The sequence shown here is derived from an EMBL/GenBank/DDBJ whole genome shotgun (WGS) entry which is preliminary data.</text>
</comment>
<feature type="site" description="Participates in a stacking interaction with the thymidine ring of dTDP-4-oxo-6-deoxyglucose" evidence="6">
    <location>
        <position position="136"/>
    </location>
</feature>
<proteinExistence type="inferred from homology"/>
<comment type="subunit">
    <text evidence="7">Homodimer.</text>
</comment>
<protein>
    <recommendedName>
        <fullName evidence="4 7">dTDP-4-dehydrorhamnose 3,5-epimerase</fullName>
        <ecNumber evidence="3 7">5.1.3.13</ecNumber>
    </recommendedName>
    <alternativeName>
        <fullName evidence="7">Thymidine diphospho-4-keto-rhamnose 3,5-epimerase</fullName>
    </alternativeName>
</protein>
<dbReference type="PANTHER" id="PTHR21047:SF2">
    <property type="entry name" value="THYMIDINE DIPHOSPHO-4-KETO-RHAMNOSE 3,5-EPIMERASE"/>
    <property type="match status" value="1"/>
</dbReference>
<dbReference type="GO" id="GO:0019305">
    <property type="term" value="P:dTDP-rhamnose biosynthetic process"/>
    <property type="evidence" value="ECO:0007669"/>
    <property type="project" value="UniProtKB-UniRule"/>
</dbReference>
<comment type="pathway">
    <text evidence="7">Carbohydrate biosynthesis; dTDP-L-rhamnose biosynthesis.</text>
</comment>
<evidence type="ECO:0000256" key="4">
    <source>
        <dbReference type="ARBA" id="ARBA00019595"/>
    </source>
</evidence>
<dbReference type="Gene3D" id="2.60.120.10">
    <property type="entry name" value="Jelly Rolls"/>
    <property type="match status" value="1"/>
</dbReference>
<dbReference type="AlphaFoldDB" id="A0A1E5C797"/>
<dbReference type="Pfam" id="PF00908">
    <property type="entry name" value="dTDP_sugar_isom"/>
    <property type="match status" value="1"/>
</dbReference>
<dbReference type="PANTHER" id="PTHR21047">
    <property type="entry name" value="DTDP-6-DEOXY-D-GLUCOSE-3,5 EPIMERASE"/>
    <property type="match status" value="1"/>
</dbReference>
<dbReference type="InterPro" id="IPR011051">
    <property type="entry name" value="RmlC_Cupin_sf"/>
</dbReference>
<evidence type="ECO:0000256" key="7">
    <source>
        <dbReference type="RuleBase" id="RU364069"/>
    </source>
</evidence>
<comment type="function">
    <text evidence="2 7">Catalyzes the epimerization of the C3' and C5'positions of dTDP-6-deoxy-D-xylo-4-hexulose, forming dTDP-6-deoxy-L-lyxo-4-hexulose.</text>
</comment>
<reference evidence="8 9" key="1">
    <citation type="journal article" date="2012" name="Science">
        <title>Ecological populations of bacteria act as socially cohesive units of antibiotic production and resistance.</title>
        <authorList>
            <person name="Cordero O.X."/>
            <person name="Wildschutte H."/>
            <person name="Kirkup B."/>
            <person name="Proehl S."/>
            <person name="Ngo L."/>
            <person name="Hussain F."/>
            <person name="Le Roux F."/>
            <person name="Mincer T."/>
            <person name="Polz M.F."/>
        </authorList>
    </citation>
    <scope>NUCLEOTIDE SEQUENCE [LARGE SCALE GENOMIC DNA]</scope>
    <source>
        <strain evidence="8 9">FF-454</strain>
    </source>
</reference>
<dbReference type="EC" id="5.1.3.13" evidence="3 7"/>
<dbReference type="SUPFAM" id="SSF51182">
    <property type="entry name" value="RmlC-like cupins"/>
    <property type="match status" value="1"/>
</dbReference>
<evidence type="ECO:0000313" key="8">
    <source>
        <dbReference type="EMBL" id="OEE61356.1"/>
    </source>
</evidence>